<evidence type="ECO:0000256" key="5">
    <source>
        <dbReference type="RuleBase" id="RU003560"/>
    </source>
</evidence>
<dbReference type="Proteomes" id="UP000229498">
    <property type="component" value="Unassembled WGS sequence"/>
</dbReference>
<dbReference type="SUPFAM" id="SSF53383">
    <property type="entry name" value="PLP-dependent transferases"/>
    <property type="match status" value="1"/>
</dbReference>
<reference evidence="6 7" key="1">
    <citation type="submission" date="2017-11" db="EMBL/GenBank/DDBJ databases">
        <title>Draft genome sequence of Rhizobiales bacterium SY3-13.</title>
        <authorList>
            <person name="Sun C."/>
        </authorList>
    </citation>
    <scope>NUCLEOTIDE SEQUENCE [LARGE SCALE GENOMIC DNA]</scope>
    <source>
        <strain evidence="6 7">SY3-13</strain>
    </source>
</reference>
<dbReference type="InterPro" id="IPR015424">
    <property type="entry name" value="PyrdxlP-dep_Trfase"/>
</dbReference>
<dbReference type="FunFam" id="3.40.640.10:FF:000004">
    <property type="entry name" value="Acetylornithine aminotransferase"/>
    <property type="match status" value="1"/>
</dbReference>
<dbReference type="InterPro" id="IPR049704">
    <property type="entry name" value="Aminotrans_3_PPA_site"/>
</dbReference>
<dbReference type="GO" id="GO:0008483">
    <property type="term" value="F:transaminase activity"/>
    <property type="evidence" value="ECO:0007669"/>
    <property type="project" value="UniProtKB-KW"/>
</dbReference>
<dbReference type="NCBIfam" id="NF005685">
    <property type="entry name" value="PRK07483.1"/>
    <property type="match status" value="1"/>
</dbReference>
<keyword evidence="7" id="KW-1185">Reference proteome</keyword>
<gene>
    <name evidence="6" type="ORF">CVT23_15680</name>
</gene>
<dbReference type="Pfam" id="PF00202">
    <property type="entry name" value="Aminotran_3"/>
    <property type="match status" value="1"/>
</dbReference>
<dbReference type="AlphaFoldDB" id="A0A2M9FZ74"/>
<dbReference type="Gene3D" id="3.40.640.10">
    <property type="entry name" value="Type I PLP-dependent aspartate aminotransferase-like (Major domain)"/>
    <property type="match status" value="1"/>
</dbReference>
<dbReference type="OrthoDB" id="9801834at2"/>
<protein>
    <submittedName>
        <fullName evidence="6">Aspartate aminotransferase family protein</fullName>
    </submittedName>
</protein>
<comment type="cofactor">
    <cofactor evidence="1">
        <name>pyridoxal 5'-phosphate</name>
        <dbReference type="ChEBI" id="CHEBI:597326"/>
    </cofactor>
</comment>
<comment type="caution">
    <text evidence="6">The sequence shown here is derived from an EMBL/GenBank/DDBJ whole genome shotgun (WGS) entry which is preliminary data.</text>
</comment>
<organism evidence="6 7">
    <name type="scientific">Minwuia thermotolerans</name>
    <dbReference type="NCBI Taxonomy" id="2056226"/>
    <lineage>
        <taxon>Bacteria</taxon>
        <taxon>Pseudomonadati</taxon>
        <taxon>Pseudomonadota</taxon>
        <taxon>Alphaproteobacteria</taxon>
        <taxon>Minwuiales</taxon>
        <taxon>Minwuiaceae</taxon>
        <taxon>Minwuia</taxon>
    </lineage>
</organism>
<evidence type="ECO:0000313" key="6">
    <source>
        <dbReference type="EMBL" id="PJK28771.1"/>
    </source>
</evidence>
<evidence type="ECO:0000256" key="2">
    <source>
        <dbReference type="ARBA" id="ARBA00008954"/>
    </source>
</evidence>
<dbReference type="Gene3D" id="3.90.1150.10">
    <property type="entry name" value="Aspartate Aminotransferase, domain 1"/>
    <property type="match status" value="1"/>
</dbReference>
<keyword evidence="6" id="KW-0808">Transferase</keyword>
<evidence type="ECO:0000256" key="1">
    <source>
        <dbReference type="ARBA" id="ARBA00001933"/>
    </source>
</evidence>
<comment type="similarity">
    <text evidence="2 5">Belongs to the class-III pyridoxal-phosphate-dependent aminotransferase family.</text>
</comment>
<keyword evidence="3 6" id="KW-0032">Aminotransferase</keyword>
<dbReference type="GO" id="GO:0030170">
    <property type="term" value="F:pyridoxal phosphate binding"/>
    <property type="evidence" value="ECO:0007669"/>
    <property type="project" value="InterPro"/>
</dbReference>
<keyword evidence="4 5" id="KW-0663">Pyridoxal phosphate</keyword>
<dbReference type="PANTHER" id="PTHR43094">
    <property type="entry name" value="AMINOTRANSFERASE"/>
    <property type="match status" value="1"/>
</dbReference>
<sequence length="445" mass="47221">MASHILHRTTDRDLPVAVRGDGLYIVAADGRRYLDASGGPAVSCLGHSDAAVAEAVADQARRLAYAHTGFFTSEAAEELALRLTAAAPGDLDYAYLVSGGSEANEAALKLARQYFLEKGESARHRFIARRQSYHGNTIGALSVGGNMARREPYRPILMDWSHVSPCYGYRGQEEGESDAAYGDRLAAELDAEIRRLGPESVAGFIAEPVVGASLGAAPAVPGYFRKVREVLDRHGVLLILDEVMCGMGRCGSLYACEQEDVVPDILTCAKGLGASYVSIGAMLLSRRIRDAIAAGSGAFQHGHTYLGHPVAAAGALAVHRRLVDDGLVEGVAAKGALLERLLLERFGNHPHVGEIRGRGLFLGLELVRDRTTKAPFEPSVKLHQRIKRAALERDMICYPGGGTIDGVRGDHVILAPPFIAGDADLSEIVGRLGEAVDAAIDGAGG</sequence>
<dbReference type="CDD" id="cd00610">
    <property type="entry name" value="OAT_like"/>
    <property type="match status" value="1"/>
</dbReference>
<dbReference type="InterPro" id="IPR005814">
    <property type="entry name" value="Aminotrans_3"/>
</dbReference>
<dbReference type="EMBL" id="PHIG01000039">
    <property type="protein sequence ID" value="PJK28771.1"/>
    <property type="molecule type" value="Genomic_DNA"/>
</dbReference>
<dbReference type="RefSeq" id="WP_109792268.1">
    <property type="nucleotide sequence ID" value="NZ_PHIG01000039.1"/>
</dbReference>
<evidence type="ECO:0000256" key="4">
    <source>
        <dbReference type="ARBA" id="ARBA00022898"/>
    </source>
</evidence>
<accession>A0A2M9FZ74</accession>
<proteinExistence type="inferred from homology"/>
<dbReference type="PROSITE" id="PS00600">
    <property type="entry name" value="AA_TRANSFER_CLASS_3"/>
    <property type="match status" value="1"/>
</dbReference>
<dbReference type="InterPro" id="IPR015422">
    <property type="entry name" value="PyrdxlP-dep_Trfase_small"/>
</dbReference>
<name>A0A2M9FZ74_9PROT</name>
<evidence type="ECO:0000256" key="3">
    <source>
        <dbReference type="ARBA" id="ARBA00022576"/>
    </source>
</evidence>
<evidence type="ECO:0000313" key="7">
    <source>
        <dbReference type="Proteomes" id="UP000229498"/>
    </source>
</evidence>
<dbReference type="InterPro" id="IPR015421">
    <property type="entry name" value="PyrdxlP-dep_Trfase_major"/>
</dbReference>
<dbReference type="GO" id="GO:0005829">
    <property type="term" value="C:cytosol"/>
    <property type="evidence" value="ECO:0007669"/>
    <property type="project" value="TreeGrafter"/>
</dbReference>
<dbReference type="PANTHER" id="PTHR43094:SF1">
    <property type="entry name" value="AMINOTRANSFERASE CLASS-III"/>
    <property type="match status" value="1"/>
</dbReference>